<dbReference type="SMART" id="SM00382">
    <property type="entry name" value="AAA"/>
    <property type="match status" value="1"/>
</dbReference>
<dbReference type="InterPro" id="IPR050763">
    <property type="entry name" value="ABC_transporter_ATP-binding"/>
</dbReference>
<evidence type="ECO:0000313" key="8">
    <source>
        <dbReference type="Proteomes" id="UP000199701"/>
    </source>
</evidence>
<keyword evidence="4 7" id="KW-0067">ATP-binding</keyword>
<reference evidence="7 8" key="1">
    <citation type="submission" date="2016-10" db="EMBL/GenBank/DDBJ databases">
        <authorList>
            <person name="de Groot N.N."/>
        </authorList>
    </citation>
    <scope>NUCLEOTIDE SEQUENCE [LARGE SCALE GENOMIC DNA]</scope>
    <source>
        <strain evidence="7 8">DSM 9179</strain>
    </source>
</reference>
<dbReference type="PANTHER" id="PTHR42711">
    <property type="entry name" value="ABC TRANSPORTER ATP-BINDING PROTEIN"/>
    <property type="match status" value="1"/>
</dbReference>
<proteinExistence type="inferred from homology"/>
<dbReference type="GO" id="GO:0005524">
    <property type="term" value="F:ATP binding"/>
    <property type="evidence" value="ECO:0007669"/>
    <property type="project" value="UniProtKB-KW"/>
</dbReference>
<comment type="similarity">
    <text evidence="1">Belongs to the ABC transporter superfamily.</text>
</comment>
<feature type="domain" description="ABC transporter" evidence="6">
    <location>
        <begin position="29"/>
        <end position="254"/>
    </location>
</feature>
<protein>
    <submittedName>
        <fullName evidence="7">ABC-2 type transport system ATP-binding protein</fullName>
    </submittedName>
</protein>
<accession>A0A1I0RMX7</accession>
<dbReference type="PROSITE" id="PS00211">
    <property type="entry name" value="ABC_TRANSPORTER_1"/>
    <property type="match status" value="1"/>
</dbReference>
<feature type="region of interest" description="Disordered" evidence="5">
    <location>
        <begin position="263"/>
        <end position="288"/>
    </location>
</feature>
<dbReference type="Gene3D" id="3.40.50.300">
    <property type="entry name" value="P-loop containing nucleotide triphosphate hydrolases"/>
    <property type="match status" value="1"/>
</dbReference>
<dbReference type="STRING" id="99656.SAMN05421659_11943"/>
<gene>
    <name evidence="7" type="ORF">SAMN05421659_11943</name>
</gene>
<evidence type="ECO:0000256" key="5">
    <source>
        <dbReference type="SAM" id="MobiDB-lite"/>
    </source>
</evidence>
<sequence>MGKKHGKEIEDDKESSIGNCIGSNIKISIEISHLTKCYKGKPAVNDLSFSISKGEVFGLLGHNGAGKSTTIDCILGLKKFDGGCISVLGMDPVKKRKELFQKVGVQLQESRYQDNLKVGELCEEMAALYDNPADYNKLLEKFKLTSFKKRQISGLSGGEKQKLSVLLALIPDPEVVFLDELTTGLDTAARREVWKQLRYLKEKKTTIFLTSHYMDEVEALCDRVCIMKEGKDIASGTVEELIKNSPYERLEEAYLWYMGEEAEHEEAEHEEAGHEDEEHEEAQHEAIF</sequence>
<evidence type="ECO:0000256" key="1">
    <source>
        <dbReference type="ARBA" id="ARBA00005417"/>
    </source>
</evidence>
<dbReference type="InterPro" id="IPR003439">
    <property type="entry name" value="ABC_transporter-like_ATP-bd"/>
</dbReference>
<keyword evidence="3" id="KW-0547">Nucleotide-binding</keyword>
<dbReference type="AlphaFoldDB" id="A0A1I0RMX7"/>
<dbReference type="SUPFAM" id="SSF52540">
    <property type="entry name" value="P-loop containing nucleoside triphosphate hydrolases"/>
    <property type="match status" value="1"/>
</dbReference>
<dbReference type="GO" id="GO:0016887">
    <property type="term" value="F:ATP hydrolysis activity"/>
    <property type="evidence" value="ECO:0007669"/>
    <property type="project" value="InterPro"/>
</dbReference>
<organism evidence="7 8">
    <name type="scientific">[Clostridium] fimetarium</name>
    <dbReference type="NCBI Taxonomy" id="99656"/>
    <lineage>
        <taxon>Bacteria</taxon>
        <taxon>Bacillati</taxon>
        <taxon>Bacillota</taxon>
        <taxon>Clostridia</taxon>
        <taxon>Lachnospirales</taxon>
        <taxon>Lachnospiraceae</taxon>
    </lineage>
</organism>
<name>A0A1I0RMX7_9FIRM</name>
<dbReference type="PANTHER" id="PTHR42711:SF5">
    <property type="entry name" value="ABC TRANSPORTER ATP-BINDING PROTEIN NATA"/>
    <property type="match status" value="1"/>
</dbReference>
<evidence type="ECO:0000256" key="3">
    <source>
        <dbReference type="ARBA" id="ARBA00022741"/>
    </source>
</evidence>
<dbReference type="PROSITE" id="PS50893">
    <property type="entry name" value="ABC_TRANSPORTER_2"/>
    <property type="match status" value="1"/>
</dbReference>
<keyword evidence="8" id="KW-1185">Reference proteome</keyword>
<dbReference type="Pfam" id="PF00005">
    <property type="entry name" value="ABC_tran"/>
    <property type="match status" value="1"/>
</dbReference>
<dbReference type="OrthoDB" id="9804819at2"/>
<dbReference type="Proteomes" id="UP000199701">
    <property type="component" value="Unassembled WGS sequence"/>
</dbReference>
<evidence type="ECO:0000259" key="6">
    <source>
        <dbReference type="PROSITE" id="PS50893"/>
    </source>
</evidence>
<dbReference type="InterPro" id="IPR027417">
    <property type="entry name" value="P-loop_NTPase"/>
</dbReference>
<evidence type="ECO:0000256" key="2">
    <source>
        <dbReference type="ARBA" id="ARBA00022448"/>
    </source>
</evidence>
<evidence type="ECO:0000256" key="4">
    <source>
        <dbReference type="ARBA" id="ARBA00022840"/>
    </source>
</evidence>
<evidence type="ECO:0000313" key="7">
    <source>
        <dbReference type="EMBL" id="SEW42557.1"/>
    </source>
</evidence>
<dbReference type="EMBL" id="FOJI01000019">
    <property type="protein sequence ID" value="SEW42557.1"/>
    <property type="molecule type" value="Genomic_DNA"/>
</dbReference>
<dbReference type="InterPro" id="IPR017871">
    <property type="entry name" value="ABC_transporter-like_CS"/>
</dbReference>
<dbReference type="InterPro" id="IPR003593">
    <property type="entry name" value="AAA+_ATPase"/>
</dbReference>
<keyword evidence="2" id="KW-0813">Transport</keyword>
<dbReference type="CDD" id="cd03230">
    <property type="entry name" value="ABC_DR_subfamily_A"/>
    <property type="match status" value="1"/>
</dbReference>